<evidence type="ECO:0000313" key="2">
    <source>
        <dbReference type="Proteomes" id="UP000034883"/>
    </source>
</evidence>
<proteinExistence type="predicted"/>
<dbReference type="Proteomes" id="UP000034883">
    <property type="component" value="Chromosome"/>
</dbReference>
<sequence length="72" mass="7606">MGEACERPGSTEDCVDDAVCATDASETGDPADPVWETYTCRAVCVDESDCPEGQECRGVTGAFATRACQPLR</sequence>
<dbReference type="KEGG" id="samy:DB32_003944"/>
<protein>
    <submittedName>
        <fullName evidence="1">Uncharacterized protein</fullName>
    </submittedName>
</protein>
<name>A0A0F6YJ10_9BACT</name>
<evidence type="ECO:0000313" key="1">
    <source>
        <dbReference type="EMBL" id="AKF06795.1"/>
    </source>
</evidence>
<gene>
    <name evidence="1" type="ORF">DB32_003944</name>
</gene>
<organism evidence="1 2">
    <name type="scientific">Sandaracinus amylolyticus</name>
    <dbReference type="NCBI Taxonomy" id="927083"/>
    <lineage>
        <taxon>Bacteria</taxon>
        <taxon>Pseudomonadati</taxon>
        <taxon>Myxococcota</taxon>
        <taxon>Polyangia</taxon>
        <taxon>Polyangiales</taxon>
        <taxon>Sandaracinaceae</taxon>
        <taxon>Sandaracinus</taxon>
    </lineage>
</organism>
<dbReference type="STRING" id="927083.DB32_003944"/>
<reference evidence="1 2" key="1">
    <citation type="submission" date="2015-03" db="EMBL/GenBank/DDBJ databases">
        <title>Genome assembly of Sandaracinus amylolyticus DSM 53668.</title>
        <authorList>
            <person name="Sharma G."/>
            <person name="Subramanian S."/>
        </authorList>
    </citation>
    <scope>NUCLEOTIDE SEQUENCE [LARGE SCALE GENOMIC DNA]</scope>
    <source>
        <strain evidence="1 2">DSM 53668</strain>
    </source>
</reference>
<dbReference type="AlphaFoldDB" id="A0A0F6YJ10"/>
<keyword evidence="2" id="KW-1185">Reference proteome</keyword>
<accession>A0A0F6YJ10</accession>
<dbReference type="EMBL" id="CP011125">
    <property type="protein sequence ID" value="AKF06795.1"/>
    <property type="molecule type" value="Genomic_DNA"/>
</dbReference>